<dbReference type="PROSITE" id="PS50067">
    <property type="entry name" value="KINESIN_MOTOR_2"/>
    <property type="match status" value="1"/>
</dbReference>
<gene>
    <name evidence="6" type="ORF">SNEC2469_LOCUS30493</name>
</gene>
<evidence type="ECO:0000313" key="7">
    <source>
        <dbReference type="Proteomes" id="UP000601435"/>
    </source>
</evidence>
<dbReference type="PROSITE" id="PS00798">
    <property type="entry name" value="ALDOKETO_REDUCTASE_1"/>
    <property type="match status" value="1"/>
</dbReference>
<dbReference type="PROSITE" id="PS00062">
    <property type="entry name" value="ALDOKETO_REDUCTASE_2"/>
    <property type="match status" value="1"/>
</dbReference>
<dbReference type="GO" id="GO:0003777">
    <property type="term" value="F:microtubule motor activity"/>
    <property type="evidence" value="ECO:0007669"/>
    <property type="project" value="InterPro"/>
</dbReference>
<dbReference type="InterPro" id="IPR027417">
    <property type="entry name" value="P-loop_NTPase"/>
</dbReference>
<keyword evidence="7" id="KW-1185">Reference proteome</keyword>
<keyword evidence="2" id="KW-0067">ATP-binding</keyword>
<dbReference type="PRINTS" id="PR00069">
    <property type="entry name" value="ALDKETRDTASE"/>
</dbReference>
<dbReference type="InterPro" id="IPR018170">
    <property type="entry name" value="Aldo/ket_reductase_CS"/>
</dbReference>
<dbReference type="PANTHER" id="PTHR24115">
    <property type="entry name" value="KINESIN-RELATED"/>
    <property type="match status" value="1"/>
</dbReference>
<dbReference type="Pfam" id="PF00248">
    <property type="entry name" value="Aldo_ket_red"/>
    <property type="match status" value="1"/>
</dbReference>
<dbReference type="Gene3D" id="3.40.850.10">
    <property type="entry name" value="Kinesin motor domain"/>
    <property type="match status" value="1"/>
</dbReference>
<dbReference type="InterPro" id="IPR036961">
    <property type="entry name" value="Kinesin_motor_dom_sf"/>
</dbReference>
<dbReference type="Proteomes" id="UP000601435">
    <property type="component" value="Unassembled WGS sequence"/>
</dbReference>
<dbReference type="GO" id="GO:0016887">
    <property type="term" value="F:ATP hydrolysis activity"/>
    <property type="evidence" value="ECO:0007669"/>
    <property type="project" value="TreeGrafter"/>
</dbReference>
<dbReference type="SUPFAM" id="SSF49879">
    <property type="entry name" value="SMAD/FHA domain"/>
    <property type="match status" value="1"/>
</dbReference>
<dbReference type="Pfam" id="PF00225">
    <property type="entry name" value="Kinesin"/>
    <property type="match status" value="1"/>
</dbReference>
<dbReference type="GO" id="GO:0005874">
    <property type="term" value="C:microtubule"/>
    <property type="evidence" value="ECO:0007669"/>
    <property type="project" value="TreeGrafter"/>
</dbReference>
<dbReference type="InterPro" id="IPR027640">
    <property type="entry name" value="Kinesin-like_fam"/>
</dbReference>
<dbReference type="CDD" id="cd19071">
    <property type="entry name" value="AKR_AKR1-5-like"/>
    <property type="match status" value="1"/>
</dbReference>
<evidence type="ECO:0000256" key="2">
    <source>
        <dbReference type="PROSITE-ProRule" id="PRU00283"/>
    </source>
</evidence>
<dbReference type="FunFam" id="3.20.20.100:FF:000002">
    <property type="entry name" value="2,5-diketo-D-gluconic acid reductase A"/>
    <property type="match status" value="1"/>
</dbReference>
<dbReference type="GO" id="GO:0005524">
    <property type="term" value="F:ATP binding"/>
    <property type="evidence" value="ECO:0007669"/>
    <property type="project" value="UniProtKB-UniRule"/>
</dbReference>
<keyword evidence="1" id="KW-0560">Oxidoreductase</keyword>
<name>A0A813BJR4_9DINO</name>
<evidence type="ECO:0000256" key="1">
    <source>
        <dbReference type="ARBA" id="ARBA00023002"/>
    </source>
</evidence>
<comment type="caution">
    <text evidence="6">The sequence shown here is derived from an EMBL/GenBank/DDBJ whole genome shotgun (WGS) entry which is preliminary data.</text>
</comment>
<reference evidence="6" key="1">
    <citation type="submission" date="2021-02" db="EMBL/GenBank/DDBJ databases">
        <authorList>
            <person name="Dougan E. K."/>
            <person name="Rhodes N."/>
            <person name="Thang M."/>
            <person name="Chan C."/>
        </authorList>
    </citation>
    <scope>NUCLEOTIDE SEQUENCE</scope>
</reference>
<dbReference type="InterPro" id="IPR008984">
    <property type="entry name" value="SMAD_FHA_dom_sf"/>
</dbReference>
<evidence type="ECO:0000313" key="6">
    <source>
        <dbReference type="EMBL" id="CAE7903274.1"/>
    </source>
</evidence>
<dbReference type="InterPro" id="IPR023210">
    <property type="entry name" value="NADP_OxRdtase_dom"/>
</dbReference>
<dbReference type="InterPro" id="IPR020471">
    <property type="entry name" value="AKR"/>
</dbReference>
<sequence>MRLRPLVNHEIGQEKCLTIEGNQVSIVEDVIDTDRKAAVPNDFDRKSTFAFDVAMDSTDESSPSFVSQEKCYEIMGRRMVDHMLQGFNTCLFCYGQTGTGKTTTIMGKAQPKSERGLLMRLVDDVFEEVDKEQSNSGSQVHVVMQMLEVYNEKLKDLLATSDFQPAGPGRSAAKKINIHVHPELGVYLTGAIEAPVKTAAECIKTIEYGNAMKAVQATAMNAQSSRGHTVFKLNMVREGGSDNLSTTSEVCFADLAGRENEKTTQVTGERFVELSFINKSLLYLSGCIQSLGHQPHRRRLQTDHGSGTPKSKGVDMSRFRNSKLTLLLSNALSGNSRTSMIGTLSPAAAHFEESHNTLRFASTVKTIKVQAKAARAVDKDCKLMLSPWFSYIIGYHDDVFAGFMYVGTKAALLFAMAHLGPLAEPLKLLDGRLMPRSKPGPETYNAVKWALEMGYRLVDTAALYRNEKSVGEAIRDSGLSREDVWITTKLWDSDHGYEATLKACQNSLHQLGLSYIDLYLIHSPNTGKLVETWDAMIELQRRGVVRSIGVSNFGVPHLEALRSSGRQLPVVNQIEMHPMVYQERKPVLEFCAAHGIKITAYGSMFSGQQEQLGRKEVAQVLAAHPSKTPAQILLRWGLQMDFQVIPKSVRRERLEENMNLMDFELTPGEMESLSAMRGALHEYWNPLKSKVDLGRTDRGHLDFILQDSLVKQLQLEVQQLKLQLEQAQEKHDDEDIREINVQLEATTAIVARQTRDWMVFQQESAELSRKRTKTMESLMAHSLGDCPPPYLANYSEDPHLAFRLVMPVAADGEEHSLGSGASCSFRLPPSLGVCDITGYIRNEEGRLWLRPEPLPRASTRPASIEVNGEKLSLEPLELQHLDCVLFGRSTIFYVFLQKVSPEELTAKLRSLYDIDKEEWEGGLTQKVVNSILGEARTDDPLERELARVYCNQLQSQNRDTQGTFMLRAFLQRAKRARLKVDEANDLTACIRPKSGLHFELVSQVPALVLSSEGKESVAEQVRLVQRIAPLHRFRRAAWKLMAATKGTRIKDAVERVLPSSASPASYDGTPELLSTWTWTKQWEHVSAQHLGAAAPMYATSFLVREQMSRFVRPPEVNQGISLDALEARAPVEDQSVDLEEWQRMLTSVRPAEEKWASFVRRMQNCNSYFTPSEKVLTLHSDWISTAPGKQLGRRGATVHQSDPAIEGQPPLKGGAEDMSHMLKRGCSKLILLPQSNIRLTMSILGLIAIVWDVVFIPIQAFDDLPVYFDDFLMQMTYAVFAYWFLDFLLQF</sequence>
<keyword evidence="2" id="KW-0547">Nucleotide-binding</keyword>
<dbReference type="EMBL" id="CAJNJA010071252">
    <property type="protein sequence ID" value="CAE7903274.1"/>
    <property type="molecule type" value="Genomic_DNA"/>
</dbReference>
<dbReference type="GO" id="GO:0008017">
    <property type="term" value="F:microtubule binding"/>
    <property type="evidence" value="ECO:0007669"/>
    <property type="project" value="InterPro"/>
</dbReference>
<organism evidence="6 7">
    <name type="scientific">Symbiodinium necroappetens</name>
    <dbReference type="NCBI Taxonomy" id="1628268"/>
    <lineage>
        <taxon>Eukaryota</taxon>
        <taxon>Sar</taxon>
        <taxon>Alveolata</taxon>
        <taxon>Dinophyceae</taxon>
        <taxon>Suessiales</taxon>
        <taxon>Symbiodiniaceae</taxon>
        <taxon>Symbiodinium</taxon>
    </lineage>
</organism>
<feature type="region of interest" description="Disordered" evidence="4">
    <location>
        <begin position="295"/>
        <end position="314"/>
    </location>
</feature>
<protein>
    <recommendedName>
        <fullName evidence="5">Kinesin motor domain-containing protein</fullName>
    </recommendedName>
</protein>
<proteinExistence type="inferred from homology"/>
<dbReference type="GO" id="GO:0007018">
    <property type="term" value="P:microtubule-based movement"/>
    <property type="evidence" value="ECO:0007669"/>
    <property type="project" value="InterPro"/>
</dbReference>
<evidence type="ECO:0000256" key="3">
    <source>
        <dbReference type="SAM" id="Coils"/>
    </source>
</evidence>
<dbReference type="SUPFAM" id="SSF51430">
    <property type="entry name" value="NAD(P)-linked oxidoreductase"/>
    <property type="match status" value="1"/>
</dbReference>
<keyword evidence="2" id="KW-0505">Motor protein</keyword>
<keyword evidence="3" id="KW-0175">Coiled coil</keyword>
<dbReference type="SMART" id="SM00129">
    <property type="entry name" value="KISc"/>
    <property type="match status" value="1"/>
</dbReference>
<dbReference type="SUPFAM" id="SSF52540">
    <property type="entry name" value="P-loop containing nucleoside triphosphate hydrolases"/>
    <property type="match status" value="1"/>
</dbReference>
<feature type="binding site" evidence="2">
    <location>
        <begin position="95"/>
        <end position="102"/>
    </location>
    <ligand>
        <name>ATP</name>
        <dbReference type="ChEBI" id="CHEBI:30616"/>
    </ligand>
</feature>
<comment type="similarity">
    <text evidence="2">Belongs to the TRAFAC class myosin-kinesin ATPase superfamily. Kinesin family.</text>
</comment>
<dbReference type="InterPro" id="IPR001752">
    <property type="entry name" value="Kinesin_motor_dom"/>
</dbReference>
<dbReference type="GO" id="GO:0016616">
    <property type="term" value="F:oxidoreductase activity, acting on the CH-OH group of donors, NAD or NADP as acceptor"/>
    <property type="evidence" value="ECO:0007669"/>
    <property type="project" value="UniProtKB-ARBA"/>
</dbReference>
<feature type="coiled-coil region" evidence="3">
    <location>
        <begin position="710"/>
        <end position="737"/>
    </location>
</feature>
<feature type="domain" description="Kinesin motor" evidence="5">
    <location>
        <begin position="1"/>
        <end position="367"/>
    </location>
</feature>
<dbReference type="Gene3D" id="3.20.20.100">
    <property type="entry name" value="NADP-dependent oxidoreductase domain"/>
    <property type="match status" value="1"/>
</dbReference>
<dbReference type="Gene3D" id="2.60.200.20">
    <property type="match status" value="1"/>
</dbReference>
<dbReference type="InterPro" id="IPR036812">
    <property type="entry name" value="NAD(P)_OxRdtase_dom_sf"/>
</dbReference>
<dbReference type="GO" id="GO:0005871">
    <property type="term" value="C:kinesin complex"/>
    <property type="evidence" value="ECO:0007669"/>
    <property type="project" value="TreeGrafter"/>
</dbReference>
<feature type="non-terminal residue" evidence="6">
    <location>
        <position position="1"/>
    </location>
</feature>
<dbReference type="OrthoDB" id="423542at2759"/>
<accession>A0A813BJR4</accession>
<evidence type="ECO:0000259" key="5">
    <source>
        <dbReference type="PROSITE" id="PS50067"/>
    </source>
</evidence>
<evidence type="ECO:0000256" key="4">
    <source>
        <dbReference type="SAM" id="MobiDB-lite"/>
    </source>
</evidence>